<evidence type="ECO:0000256" key="14">
    <source>
        <dbReference type="ARBA" id="ARBA00083107"/>
    </source>
</evidence>
<dbReference type="FunFam" id="1.10.579.10:FF:000002">
    <property type="entry name" value="Deoxyribodipyrimidine photolyase"/>
    <property type="match status" value="1"/>
</dbReference>
<dbReference type="AlphaFoldDB" id="A0AAV7IAQ8"/>
<evidence type="ECO:0000256" key="4">
    <source>
        <dbReference type="ARBA" id="ARBA00014046"/>
    </source>
</evidence>
<comment type="catalytic activity">
    <reaction evidence="12">
        <text>cyclobutadipyrimidine (in DNA) = 2 pyrimidine residues (in DNA).</text>
        <dbReference type="EC" id="4.1.99.3"/>
    </reaction>
</comment>
<dbReference type="SUPFAM" id="SSF46458">
    <property type="entry name" value="Globin-like"/>
    <property type="match status" value="1"/>
</dbReference>
<keyword evidence="9" id="KW-0234">DNA repair</keyword>
<keyword evidence="19" id="KW-1185">Reference proteome</keyword>
<keyword evidence="7" id="KW-0274">FAD</keyword>
<evidence type="ECO:0000256" key="7">
    <source>
        <dbReference type="ARBA" id="ARBA00022827"/>
    </source>
</evidence>
<dbReference type="Gene3D" id="1.25.40.80">
    <property type="match status" value="1"/>
</dbReference>
<keyword evidence="6" id="KW-0227">DNA damage</keyword>
<evidence type="ECO:0000259" key="17">
    <source>
        <dbReference type="PROSITE" id="PS51645"/>
    </source>
</evidence>
<protein>
    <recommendedName>
        <fullName evidence="4">Deoxyribodipyrimidine photo-lyase</fullName>
        <ecNumber evidence="3">4.1.99.3</ecNumber>
    </recommendedName>
    <alternativeName>
        <fullName evidence="11">DNA photolyase</fullName>
    </alternativeName>
    <alternativeName>
        <fullName evidence="14">Photoreactivating enzyme</fullName>
    </alternativeName>
</protein>
<dbReference type="PROSITE" id="PS01033">
    <property type="entry name" value="GLOBIN"/>
    <property type="match status" value="1"/>
</dbReference>
<dbReference type="InterPro" id="IPR032673">
    <property type="entry name" value="DNA_photolyase_2_CS"/>
</dbReference>
<dbReference type="Gene3D" id="3.40.50.620">
    <property type="entry name" value="HUPs"/>
    <property type="match status" value="1"/>
</dbReference>
<dbReference type="GO" id="GO:0019825">
    <property type="term" value="F:oxygen binding"/>
    <property type="evidence" value="ECO:0007669"/>
    <property type="project" value="InterPro"/>
</dbReference>
<dbReference type="GO" id="GO:0020037">
    <property type="term" value="F:heme binding"/>
    <property type="evidence" value="ECO:0007669"/>
    <property type="project" value="InterPro"/>
</dbReference>
<evidence type="ECO:0000256" key="1">
    <source>
        <dbReference type="ARBA" id="ARBA00001974"/>
    </source>
</evidence>
<dbReference type="FunFam" id="1.25.40.80:FF:000004">
    <property type="entry name" value="Deoxyribodipyrimidine photolyase"/>
    <property type="match status" value="1"/>
</dbReference>
<dbReference type="InterPro" id="IPR006050">
    <property type="entry name" value="DNA_photolyase_N"/>
</dbReference>
<evidence type="ECO:0000256" key="11">
    <source>
        <dbReference type="ARBA" id="ARBA00031671"/>
    </source>
</evidence>
<evidence type="ECO:0000256" key="10">
    <source>
        <dbReference type="ARBA" id="ARBA00023239"/>
    </source>
</evidence>
<dbReference type="EMBL" id="JAHXZJ010001864">
    <property type="protein sequence ID" value="KAH0548786.1"/>
    <property type="molecule type" value="Genomic_DNA"/>
</dbReference>
<keyword evidence="10" id="KW-0456">Lyase</keyword>
<keyword evidence="5" id="KW-0285">Flavoprotein</keyword>
<dbReference type="SUPFAM" id="SSF52425">
    <property type="entry name" value="Cryptochrome/photolyase, N-terminal domain"/>
    <property type="match status" value="1"/>
</dbReference>
<keyword evidence="8" id="KW-0238">DNA-binding</keyword>
<dbReference type="InterPro" id="IPR009050">
    <property type="entry name" value="Globin-like_sf"/>
</dbReference>
<dbReference type="Proteomes" id="UP000826195">
    <property type="component" value="Unassembled WGS sequence"/>
</dbReference>
<evidence type="ECO:0000256" key="5">
    <source>
        <dbReference type="ARBA" id="ARBA00022630"/>
    </source>
</evidence>
<dbReference type="PANTHER" id="PTHR10211">
    <property type="entry name" value="DEOXYRIBODIPYRIMIDINE PHOTOLYASE"/>
    <property type="match status" value="1"/>
</dbReference>
<evidence type="ECO:0000256" key="2">
    <source>
        <dbReference type="ARBA" id="ARBA00006409"/>
    </source>
</evidence>
<dbReference type="GO" id="GO:0009650">
    <property type="term" value="P:UV protection"/>
    <property type="evidence" value="ECO:0007669"/>
    <property type="project" value="UniProtKB-ARBA"/>
</dbReference>
<accession>A0AAV7IAQ8</accession>
<evidence type="ECO:0000256" key="9">
    <source>
        <dbReference type="ARBA" id="ARBA00023204"/>
    </source>
</evidence>
<dbReference type="PROSITE" id="PS01084">
    <property type="entry name" value="DNA_PHOTOLYASES_2_2"/>
    <property type="match status" value="1"/>
</dbReference>
<feature type="compositionally biased region" description="Polar residues" evidence="15">
    <location>
        <begin position="8"/>
        <end position="19"/>
    </location>
</feature>
<dbReference type="InterPro" id="IPR036155">
    <property type="entry name" value="Crypto/Photolyase_N_sf"/>
</dbReference>
<comment type="caution">
    <text evidence="18">The sequence shown here is derived from an EMBL/GenBank/DDBJ whole genome shotgun (WGS) entry which is preliminary data.</text>
</comment>
<evidence type="ECO:0000256" key="15">
    <source>
        <dbReference type="SAM" id="MobiDB-lite"/>
    </source>
</evidence>
<evidence type="ECO:0000256" key="8">
    <source>
        <dbReference type="ARBA" id="ARBA00023125"/>
    </source>
</evidence>
<comment type="cofactor">
    <cofactor evidence="1">
        <name>FAD</name>
        <dbReference type="ChEBI" id="CHEBI:57692"/>
    </cofactor>
</comment>
<evidence type="ECO:0000256" key="12">
    <source>
        <dbReference type="ARBA" id="ARBA00033999"/>
    </source>
</evidence>
<dbReference type="InterPro" id="IPR036134">
    <property type="entry name" value="Crypto/Photolyase_FAD-like_sf"/>
</dbReference>
<dbReference type="InterPro" id="IPR000971">
    <property type="entry name" value="Globin"/>
</dbReference>
<organism evidence="18 19">
    <name type="scientific">Cotesia glomerata</name>
    <name type="common">Lepidopteran parasitic wasp</name>
    <name type="synonym">Apanteles glomeratus</name>
    <dbReference type="NCBI Taxonomy" id="32391"/>
    <lineage>
        <taxon>Eukaryota</taxon>
        <taxon>Metazoa</taxon>
        <taxon>Ecdysozoa</taxon>
        <taxon>Arthropoda</taxon>
        <taxon>Hexapoda</taxon>
        <taxon>Insecta</taxon>
        <taxon>Pterygota</taxon>
        <taxon>Neoptera</taxon>
        <taxon>Endopterygota</taxon>
        <taxon>Hymenoptera</taxon>
        <taxon>Apocrita</taxon>
        <taxon>Ichneumonoidea</taxon>
        <taxon>Braconidae</taxon>
        <taxon>Microgastrinae</taxon>
        <taxon>Cotesia</taxon>
    </lineage>
</organism>
<feature type="domain" description="Globin" evidence="16">
    <location>
        <begin position="34"/>
        <end position="183"/>
    </location>
</feature>
<dbReference type="Gene3D" id="1.10.490.10">
    <property type="entry name" value="Globins"/>
    <property type="match status" value="1"/>
</dbReference>
<comment type="similarity">
    <text evidence="2">Belongs to the DNA photolyase class-2 family.</text>
</comment>
<sequence length="702" mass="81856">MGCELSKLASSTTQSNQGGRESPPPPAATDPRLPLTARQKFTIIASWKAVARAMEPTGVFMFVKLFEDNTELLNLFTKFRELKTKEQQTESMELAEHANKVMETLDEGIKSLDDMDVFLTYLHQVGASHTKIPGFNRQYFWKIETPFLEAVKRTLEDRYTDNVETIYKLTIKFIIETLIDGFDKAQKNKELKTIKQLIVKMSEPQKKKLKSSSLFDKFNDNRQNTASSILDFKFNKNRVKVLSSVDAVAKNSKGILYWMFRDGRVQDNWSFLFAQKLALKNRLPLHVCYCILPKFLDATLRHYKFLIESLEEVSNDCKDLNINFHLLHGVPNVVVLDLIKKHKMGALVVDFFPLRVPLGWVEDLKNSIPKDVPLCQVDAHNIVPCRVASDKLEYGARTIRSKINTKLPEYLTEFPPLIKHPHDSLFEIPTIDWKNALKDVEIDLTVDKVDWCKPGYRGALAELESFIKNRLPHYNTKRNDPTQDALSKLSPWFHFGQISVQRVILEVKEYKKKYKESVENFMEESIIRRELSDNFCFHNKNYDKVEGTNAWAIESLNQHRKDKREYLYTRDELEKSQTHDDLWNAAQNQMVREGKMHGFLRMYWAKKILEWTPSPEDALAWSIYLNDKYSMDGRDPNGYVGCMWSICGIHDQGWKERSVFGKIRYMNYKGCERKFDVKAFVRKYDGKIVNKKNDISKIFKKK</sequence>
<dbReference type="Pfam" id="PF00042">
    <property type="entry name" value="Globin"/>
    <property type="match status" value="1"/>
</dbReference>
<dbReference type="PROSITE" id="PS01083">
    <property type="entry name" value="DNA_PHOTOLYASES_2_1"/>
    <property type="match status" value="1"/>
</dbReference>
<proteinExistence type="inferred from homology"/>
<comment type="function">
    <text evidence="13">Involved in repair of UV radiation-induced DNA damage. Catalyzes the light-dependent monomerization (300-600 nm) of cyclobutyl pyrimidine dimers (in cis-syn configuration), which are formed between adjacent bases on the same DNA strand upon exposure to ultraviolet radiation.</text>
</comment>
<dbReference type="NCBIfam" id="TIGR00591">
    <property type="entry name" value="phr2"/>
    <property type="match status" value="1"/>
</dbReference>
<feature type="domain" description="Photolyase/cryptochrome alpha/beta" evidence="17">
    <location>
        <begin position="253"/>
        <end position="385"/>
    </location>
</feature>
<dbReference type="InterPro" id="IPR008148">
    <property type="entry name" value="DNA_photolyase_2"/>
</dbReference>
<evidence type="ECO:0000313" key="18">
    <source>
        <dbReference type="EMBL" id="KAH0548786.1"/>
    </source>
</evidence>
<gene>
    <name evidence="18" type="ORF">KQX54_002339</name>
</gene>
<evidence type="ECO:0000259" key="16">
    <source>
        <dbReference type="PROSITE" id="PS01033"/>
    </source>
</evidence>
<reference evidence="18 19" key="1">
    <citation type="journal article" date="2021" name="J. Hered.">
        <title>A chromosome-level genome assembly of the parasitoid wasp, Cotesia glomerata (Hymenoptera: Braconidae).</title>
        <authorList>
            <person name="Pinto B.J."/>
            <person name="Weis J.J."/>
            <person name="Gamble T."/>
            <person name="Ode P.J."/>
            <person name="Paul R."/>
            <person name="Zaspel J.M."/>
        </authorList>
    </citation>
    <scope>NUCLEOTIDE SEQUENCE [LARGE SCALE GENOMIC DNA]</scope>
    <source>
        <strain evidence="18">CgM1</strain>
    </source>
</reference>
<evidence type="ECO:0000256" key="13">
    <source>
        <dbReference type="ARBA" id="ARBA00059220"/>
    </source>
</evidence>
<dbReference type="PROSITE" id="PS51645">
    <property type="entry name" value="PHR_CRY_ALPHA_BETA"/>
    <property type="match status" value="1"/>
</dbReference>
<dbReference type="GO" id="GO:0000719">
    <property type="term" value="P:photoreactive repair"/>
    <property type="evidence" value="ECO:0007669"/>
    <property type="project" value="TreeGrafter"/>
</dbReference>
<dbReference type="InterPro" id="IPR012292">
    <property type="entry name" value="Globin/Proto"/>
</dbReference>
<dbReference type="InterPro" id="IPR014729">
    <property type="entry name" value="Rossmann-like_a/b/a_fold"/>
</dbReference>
<dbReference type="Gene3D" id="1.10.579.10">
    <property type="entry name" value="DNA Cyclobutane Dipyrimidine Photolyase, subunit A, domain 3"/>
    <property type="match status" value="1"/>
</dbReference>
<dbReference type="InterPro" id="IPR052219">
    <property type="entry name" value="Photolyase_Class-2"/>
</dbReference>
<dbReference type="EC" id="4.1.99.3" evidence="3"/>
<feature type="region of interest" description="Disordered" evidence="15">
    <location>
        <begin position="1"/>
        <end position="33"/>
    </location>
</feature>
<dbReference type="FunFam" id="3.40.50.620:FF:000110">
    <property type="entry name" value="Deoxyribodipyrimidine photolyase"/>
    <property type="match status" value="1"/>
</dbReference>
<dbReference type="GO" id="GO:0003677">
    <property type="term" value="F:DNA binding"/>
    <property type="evidence" value="ECO:0007669"/>
    <property type="project" value="UniProtKB-KW"/>
</dbReference>
<dbReference type="GO" id="GO:0003904">
    <property type="term" value="F:deoxyribodipyrimidine photo-lyase activity"/>
    <property type="evidence" value="ECO:0007669"/>
    <property type="project" value="UniProtKB-EC"/>
</dbReference>
<evidence type="ECO:0000313" key="19">
    <source>
        <dbReference type="Proteomes" id="UP000826195"/>
    </source>
</evidence>
<name>A0AAV7IAQ8_COTGL</name>
<dbReference type="Pfam" id="PF00875">
    <property type="entry name" value="DNA_photolyase"/>
    <property type="match status" value="1"/>
</dbReference>
<evidence type="ECO:0000256" key="3">
    <source>
        <dbReference type="ARBA" id="ARBA00013149"/>
    </source>
</evidence>
<dbReference type="SUPFAM" id="SSF48173">
    <property type="entry name" value="Cryptochrome/photolyase FAD-binding domain"/>
    <property type="match status" value="1"/>
</dbReference>
<dbReference type="PANTHER" id="PTHR10211:SF0">
    <property type="entry name" value="DEOXYRIBODIPYRIMIDINE PHOTO-LYASE"/>
    <property type="match status" value="1"/>
</dbReference>
<evidence type="ECO:0000256" key="6">
    <source>
        <dbReference type="ARBA" id="ARBA00022763"/>
    </source>
</evidence>